<protein>
    <submittedName>
        <fullName evidence="2">Uncharacterized protein</fullName>
    </submittedName>
</protein>
<gene>
    <name evidence="2" type="ORF">EV385_3117</name>
</gene>
<evidence type="ECO:0000313" key="2">
    <source>
        <dbReference type="EMBL" id="RZU51303.1"/>
    </source>
</evidence>
<comment type="caution">
    <text evidence="2">The sequence shown here is derived from an EMBL/GenBank/DDBJ whole genome shotgun (WGS) entry which is preliminary data.</text>
</comment>
<dbReference type="EMBL" id="SHKY01000001">
    <property type="protein sequence ID" value="RZU51303.1"/>
    <property type="molecule type" value="Genomic_DNA"/>
</dbReference>
<reference evidence="2 3" key="1">
    <citation type="submission" date="2019-02" db="EMBL/GenBank/DDBJ databases">
        <title>Sequencing the genomes of 1000 actinobacteria strains.</title>
        <authorList>
            <person name="Klenk H.-P."/>
        </authorList>
    </citation>
    <scope>NUCLEOTIDE SEQUENCE [LARGE SCALE GENOMIC DNA]</scope>
    <source>
        <strain evidence="2 3">DSM 45162</strain>
    </source>
</reference>
<keyword evidence="3" id="KW-1185">Reference proteome</keyword>
<evidence type="ECO:0000313" key="3">
    <source>
        <dbReference type="Proteomes" id="UP000292564"/>
    </source>
</evidence>
<feature type="region of interest" description="Disordered" evidence="1">
    <location>
        <begin position="57"/>
        <end position="85"/>
    </location>
</feature>
<evidence type="ECO:0000256" key="1">
    <source>
        <dbReference type="SAM" id="MobiDB-lite"/>
    </source>
</evidence>
<sequence length="85" mass="8963">MAFYGAAAVADGWRTDGENPTPVPSTGLVVSGSAGCFHKEINGTTAYLSVWFPSDFNAPQNPEPPEPTDEYGIEVTGSHDGDAWC</sequence>
<name>A0A4Q7ZLP3_9ACTN</name>
<dbReference type="AlphaFoldDB" id="A0A4Q7ZLP3"/>
<organism evidence="2 3">
    <name type="scientific">Krasilnikovia cinnamomea</name>
    <dbReference type="NCBI Taxonomy" id="349313"/>
    <lineage>
        <taxon>Bacteria</taxon>
        <taxon>Bacillati</taxon>
        <taxon>Actinomycetota</taxon>
        <taxon>Actinomycetes</taxon>
        <taxon>Micromonosporales</taxon>
        <taxon>Micromonosporaceae</taxon>
        <taxon>Krasilnikovia</taxon>
    </lineage>
</organism>
<dbReference type="Proteomes" id="UP000292564">
    <property type="component" value="Unassembled WGS sequence"/>
</dbReference>
<proteinExistence type="predicted"/>
<accession>A0A4Q7ZLP3</accession>